<dbReference type="PANTHER" id="PTHR31225">
    <property type="entry name" value="OS04G0344100 PROTEIN-RELATED"/>
    <property type="match status" value="1"/>
</dbReference>
<dbReference type="InterPro" id="IPR005630">
    <property type="entry name" value="Terpene_synthase_metal-bd"/>
</dbReference>
<evidence type="ECO:0000313" key="5">
    <source>
        <dbReference type="EMBL" id="KAH0468208.1"/>
    </source>
</evidence>
<dbReference type="GO" id="GO:0016114">
    <property type="term" value="P:terpenoid biosynthetic process"/>
    <property type="evidence" value="ECO:0007669"/>
    <property type="project" value="InterPro"/>
</dbReference>
<evidence type="ECO:0000256" key="3">
    <source>
        <dbReference type="ARBA" id="ARBA00022842"/>
    </source>
</evidence>
<dbReference type="AlphaFoldDB" id="A0AAV7HJF2"/>
<keyword evidence="6" id="KW-1185">Reference proteome</keyword>
<proteinExistence type="predicted"/>
<dbReference type="Pfam" id="PF03936">
    <property type="entry name" value="Terpene_synth_C"/>
    <property type="match status" value="1"/>
</dbReference>
<protein>
    <recommendedName>
        <fullName evidence="4">Terpene synthase metal-binding domain-containing protein</fullName>
    </recommendedName>
</protein>
<dbReference type="GO" id="GO:0000287">
    <property type="term" value="F:magnesium ion binding"/>
    <property type="evidence" value="ECO:0007669"/>
    <property type="project" value="InterPro"/>
</dbReference>
<comment type="caution">
    <text evidence="5">The sequence shown here is derived from an EMBL/GenBank/DDBJ whole genome shotgun (WGS) entry which is preliminary data.</text>
</comment>
<dbReference type="Proteomes" id="UP000775213">
    <property type="component" value="Unassembled WGS sequence"/>
</dbReference>
<reference evidence="5 6" key="1">
    <citation type="journal article" date="2021" name="Hortic Res">
        <title>Chromosome-scale assembly of the Dendrobium chrysotoxum genome enhances the understanding of orchid evolution.</title>
        <authorList>
            <person name="Zhang Y."/>
            <person name="Zhang G.Q."/>
            <person name="Zhang D."/>
            <person name="Liu X.D."/>
            <person name="Xu X.Y."/>
            <person name="Sun W.H."/>
            <person name="Yu X."/>
            <person name="Zhu X."/>
            <person name="Wang Z.W."/>
            <person name="Zhao X."/>
            <person name="Zhong W.Y."/>
            <person name="Chen H."/>
            <person name="Yin W.L."/>
            <person name="Huang T."/>
            <person name="Niu S.C."/>
            <person name="Liu Z.J."/>
        </authorList>
    </citation>
    <scope>NUCLEOTIDE SEQUENCE [LARGE SCALE GENOMIC DNA]</scope>
    <source>
        <strain evidence="5">Lindl</strain>
    </source>
</reference>
<feature type="domain" description="Terpene synthase metal-binding" evidence="4">
    <location>
        <begin position="54"/>
        <end position="87"/>
    </location>
</feature>
<accession>A0AAV7HJF2</accession>
<organism evidence="5 6">
    <name type="scientific">Dendrobium chrysotoxum</name>
    <name type="common">Orchid</name>
    <dbReference type="NCBI Taxonomy" id="161865"/>
    <lineage>
        <taxon>Eukaryota</taxon>
        <taxon>Viridiplantae</taxon>
        <taxon>Streptophyta</taxon>
        <taxon>Embryophyta</taxon>
        <taxon>Tracheophyta</taxon>
        <taxon>Spermatophyta</taxon>
        <taxon>Magnoliopsida</taxon>
        <taxon>Liliopsida</taxon>
        <taxon>Asparagales</taxon>
        <taxon>Orchidaceae</taxon>
        <taxon>Epidendroideae</taxon>
        <taxon>Malaxideae</taxon>
        <taxon>Dendrobiinae</taxon>
        <taxon>Dendrobium</taxon>
    </lineage>
</organism>
<dbReference type="Gene3D" id="1.10.600.10">
    <property type="entry name" value="Farnesyl Diphosphate Synthase"/>
    <property type="match status" value="1"/>
</dbReference>
<dbReference type="Gene3D" id="1.50.10.130">
    <property type="entry name" value="Terpene synthase, N-terminal domain"/>
    <property type="match status" value="1"/>
</dbReference>
<comment type="cofactor">
    <cofactor evidence="1">
        <name>Mg(2+)</name>
        <dbReference type="ChEBI" id="CHEBI:18420"/>
    </cofactor>
</comment>
<evidence type="ECO:0000259" key="4">
    <source>
        <dbReference type="Pfam" id="PF03936"/>
    </source>
</evidence>
<dbReference type="InterPro" id="IPR036965">
    <property type="entry name" value="Terpene_synth_N_sf"/>
</dbReference>
<evidence type="ECO:0000256" key="1">
    <source>
        <dbReference type="ARBA" id="ARBA00001946"/>
    </source>
</evidence>
<keyword evidence="3" id="KW-0460">Magnesium</keyword>
<gene>
    <name evidence="5" type="ORF">IEQ34_003241</name>
</gene>
<evidence type="ECO:0000256" key="2">
    <source>
        <dbReference type="ARBA" id="ARBA00022723"/>
    </source>
</evidence>
<dbReference type="SUPFAM" id="SSF48576">
    <property type="entry name" value="Terpenoid synthases"/>
    <property type="match status" value="1"/>
</dbReference>
<dbReference type="GO" id="GO:0010333">
    <property type="term" value="F:terpene synthase activity"/>
    <property type="evidence" value="ECO:0007669"/>
    <property type="project" value="InterPro"/>
</dbReference>
<dbReference type="PANTHER" id="PTHR31225:SF252">
    <property type="entry name" value="TERPENE SYNTHASE 12-RELATED"/>
    <property type="match status" value="1"/>
</dbReference>
<dbReference type="InterPro" id="IPR008949">
    <property type="entry name" value="Isoprenoid_synthase_dom_sf"/>
</dbReference>
<name>A0AAV7HJF2_DENCH</name>
<keyword evidence="2" id="KW-0479">Metal-binding</keyword>
<dbReference type="InterPro" id="IPR050148">
    <property type="entry name" value="Terpene_synthase-like"/>
</dbReference>
<dbReference type="EMBL" id="JAGFBR010000004">
    <property type="protein sequence ID" value="KAH0468208.1"/>
    <property type="molecule type" value="Genomic_DNA"/>
</dbReference>
<sequence length="90" mass="10513">MFIEHARNMKELDVDPILLEFAQLDFNMTESTYNKELKEITMWWTKISNVACGELSFAREWPVESYFLAVGVAMEPHFSTCRKKFASISL</sequence>
<evidence type="ECO:0000313" key="6">
    <source>
        <dbReference type="Proteomes" id="UP000775213"/>
    </source>
</evidence>